<dbReference type="Proteomes" id="UP000076154">
    <property type="component" value="Unassembled WGS sequence"/>
</dbReference>
<proteinExistence type="predicted"/>
<evidence type="ECO:0000313" key="2">
    <source>
        <dbReference type="EMBL" id="RDB16217.1"/>
    </source>
</evidence>
<dbReference type="InParanoid" id="A0A369J6J6"/>
<dbReference type="EMBL" id="LUEZ02000129">
    <property type="protein sequence ID" value="RDB16217.1"/>
    <property type="molecule type" value="Genomic_DNA"/>
</dbReference>
<protein>
    <submittedName>
        <fullName evidence="2">Uncharacterized protein</fullName>
    </submittedName>
</protein>
<gene>
    <name evidence="2" type="ORF">Hypma_003119</name>
</gene>
<dbReference type="AlphaFoldDB" id="A0A369J6J6"/>
<accession>A0A369J6J6</accession>
<evidence type="ECO:0000313" key="3">
    <source>
        <dbReference type="Proteomes" id="UP000076154"/>
    </source>
</evidence>
<keyword evidence="3" id="KW-1185">Reference proteome</keyword>
<feature type="region of interest" description="Disordered" evidence="1">
    <location>
        <begin position="59"/>
        <end position="90"/>
    </location>
</feature>
<comment type="caution">
    <text evidence="2">The sequence shown here is derived from an EMBL/GenBank/DDBJ whole genome shotgun (WGS) entry which is preliminary data.</text>
</comment>
<evidence type="ECO:0000256" key="1">
    <source>
        <dbReference type="SAM" id="MobiDB-lite"/>
    </source>
</evidence>
<feature type="non-terminal residue" evidence="2">
    <location>
        <position position="165"/>
    </location>
</feature>
<organism evidence="2 3">
    <name type="scientific">Hypsizygus marmoreus</name>
    <name type="common">White beech mushroom</name>
    <name type="synonym">Agaricus marmoreus</name>
    <dbReference type="NCBI Taxonomy" id="39966"/>
    <lineage>
        <taxon>Eukaryota</taxon>
        <taxon>Fungi</taxon>
        <taxon>Dikarya</taxon>
        <taxon>Basidiomycota</taxon>
        <taxon>Agaricomycotina</taxon>
        <taxon>Agaricomycetes</taxon>
        <taxon>Agaricomycetidae</taxon>
        <taxon>Agaricales</taxon>
        <taxon>Tricholomatineae</taxon>
        <taxon>Lyophyllaceae</taxon>
        <taxon>Hypsizygus</taxon>
    </lineage>
</organism>
<name>A0A369J6J6_HYPMA</name>
<reference evidence="2" key="1">
    <citation type="submission" date="2018-04" db="EMBL/GenBank/DDBJ databases">
        <title>Whole genome sequencing of Hypsizygus marmoreus.</title>
        <authorList>
            <person name="Choi I.-G."/>
            <person name="Min B."/>
            <person name="Kim J.-G."/>
            <person name="Kim S."/>
            <person name="Oh Y.-L."/>
            <person name="Kong W.-S."/>
            <person name="Park H."/>
            <person name="Jeong J."/>
            <person name="Song E.-S."/>
        </authorList>
    </citation>
    <scope>NUCLEOTIDE SEQUENCE [LARGE SCALE GENOMIC DNA]</scope>
    <source>
        <strain evidence="2">51987-8</strain>
    </source>
</reference>
<sequence length="165" mass="18691">MRCLSFPRSFGISTPHNPPYPSHRISCPPLCRSIRELRSALTFAHREIRWGVGSERRKAHIAGDGCQQRPTGNPERRFHGSIRTPRTPSASTFVCSPTRGPLLISSTLYAVLQIPRFPSHFTRHAKAVPLPFRLHYGLSSPLSIFCSWSPSRCRPEDKNHPVSRR</sequence>